<feature type="transmembrane region" description="Helical" evidence="3">
    <location>
        <begin position="532"/>
        <end position="560"/>
    </location>
</feature>
<dbReference type="PROSITE" id="PS50297">
    <property type="entry name" value="ANK_REP_REGION"/>
    <property type="match status" value="1"/>
</dbReference>
<dbReference type="Proteomes" id="UP000231279">
    <property type="component" value="Unassembled WGS sequence"/>
</dbReference>
<dbReference type="Gene3D" id="1.25.40.20">
    <property type="entry name" value="Ankyrin repeat-containing domain"/>
    <property type="match status" value="2"/>
</dbReference>
<dbReference type="InterPro" id="IPR026961">
    <property type="entry name" value="PGG_dom"/>
</dbReference>
<proteinExistence type="predicted"/>
<evidence type="ECO:0000256" key="2">
    <source>
        <dbReference type="SAM" id="MobiDB-lite"/>
    </source>
</evidence>
<feature type="transmembrane region" description="Helical" evidence="3">
    <location>
        <begin position="493"/>
        <end position="512"/>
    </location>
</feature>
<feature type="transmembrane region" description="Helical" evidence="3">
    <location>
        <begin position="572"/>
        <end position="598"/>
    </location>
</feature>
<keyword evidence="3" id="KW-0472">Membrane</keyword>
<evidence type="ECO:0000259" key="4">
    <source>
        <dbReference type="Pfam" id="PF13962"/>
    </source>
</evidence>
<dbReference type="PANTHER" id="PTHR24177:SF292">
    <property type="entry name" value="ANKYRIN REPEAT FAMILY PROTEIN-RELATED"/>
    <property type="match status" value="1"/>
</dbReference>
<organism evidence="5 6">
    <name type="scientific">Handroanthus impetiginosus</name>
    <dbReference type="NCBI Taxonomy" id="429701"/>
    <lineage>
        <taxon>Eukaryota</taxon>
        <taxon>Viridiplantae</taxon>
        <taxon>Streptophyta</taxon>
        <taxon>Embryophyta</taxon>
        <taxon>Tracheophyta</taxon>
        <taxon>Spermatophyta</taxon>
        <taxon>Magnoliopsida</taxon>
        <taxon>eudicotyledons</taxon>
        <taxon>Gunneridae</taxon>
        <taxon>Pentapetalae</taxon>
        <taxon>asterids</taxon>
        <taxon>lamiids</taxon>
        <taxon>Lamiales</taxon>
        <taxon>Bignoniaceae</taxon>
        <taxon>Crescentiina</taxon>
        <taxon>Tabebuia alliance</taxon>
        <taxon>Handroanthus</taxon>
    </lineage>
</organism>
<dbReference type="STRING" id="429701.A0A2G9I4T5"/>
<name>A0A2G9I4T5_9LAMI</name>
<sequence length="650" mass="72133">MRLLLQSKNKNAPSSTPMEAKEPENAQSSMAMEQKEPEKDLNWYLPLYKAALKGDWESARSFFDQDPDAVTAKITKASETALHIAVGTGKAKNFVEELLNLISTEALVNLRDQAGQTALHYAAIFGNVEAAKLLVSKDPVLTNTQSGSFLLPIHLAAGYANKDMVSYLLTVTRDDMDPNPFADKSGVHLLNLVIRAEFYDLALYIVQLYPSLATLKSPAGNTALIMIAEKPSAFLRRSSLSFWQRLMHSCVPAKFGTIYSQDETVKENPAVTTQNAPKPCYCAPLLRQLSFSGCKKAYWVLWEVIECLVPQARFIRNTRIMHLQTLRLVKYLCKLIAGLDYSTAVSMFETPILLAASLGNSEIVEEILESFPPAIWSRNHMGQNIFLLAVANRQENVFNLLYQMSEHKKLAMQLQDREKNNILHLAGGLAPPAQLNLVSGAALQMQRELQWYKEVEKHVLPDFKDTKNSKRRTPAVEFSVEGGKWMKDTANSCTVAAALIATIAFAASITVPGGNDGDSGFPIFSNNRAFDVFAVFDALSLFSSTASMLMFLSILTARYAEGDFLYALPKRLIIGLVTLFLSITSMMIAFSATLYLVFGHKKAWTLIPVAALACLPVTLFVTLQFPLLVSMVRSTYFPGIFGKHGERFLY</sequence>
<feature type="repeat" description="ANK" evidence="1">
    <location>
        <begin position="114"/>
        <end position="146"/>
    </location>
</feature>
<keyword evidence="1" id="KW-0040">ANK repeat</keyword>
<dbReference type="OrthoDB" id="1925304at2759"/>
<dbReference type="InterPro" id="IPR002110">
    <property type="entry name" value="Ankyrin_rpt"/>
</dbReference>
<dbReference type="SMART" id="SM00248">
    <property type="entry name" value="ANK"/>
    <property type="match status" value="6"/>
</dbReference>
<dbReference type="GO" id="GO:0016020">
    <property type="term" value="C:membrane"/>
    <property type="evidence" value="ECO:0007669"/>
    <property type="project" value="TreeGrafter"/>
</dbReference>
<accession>A0A2G9I4T5</accession>
<evidence type="ECO:0000256" key="3">
    <source>
        <dbReference type="SAM" id="Phobius"/>
    </source>
</evidence>
<feature type="compositionally biased region" description="Polar residues" evidence="2">
    <location>
        <begin position="1"/>
        <end position="17"/>
    </location>
</feature>
<dbReference type="PANTHER" id="PTHR24177">
    <property type="entry name" value="CASKIN"/>
    <property type="match status" value="1"/>
</dbReference>
<keyword evidence="3" id="KW-1133">Transmembrane helix</keyword>
<keyword evidence="6" id="KW-1185">Reference proteome</keyword>
<dbReference type="Pfam" id="PF13962">
    <property type="entry name" value="PGG"/>
    <property type="match status" value="1"/>
</dbReference>
<gene>
    <name evidence="5" type="ORF">CDL12_02492</name>
</gene>
<dbReference type="EMBL" id="NKXS01000359">
    <property type="protein sequence ID" value="PIN24768.1"/>
    <property type="molecule type" value="Genomic_DNA"/>
</dbReference>
<dbReference type="AlphaFoldDB" id="A0A2G9I4T5"/>
<evidence type="ECO:0000313" key="5">
    <source>
        <dbReference type="EMBL" id="PIN24768.1"/>
    </source>
</evidence>
<evidence type="ECO:0000256" key="1">
    <source>
        <dbReference type="PROSITE-ProRule" id="PRU00023"/>
    </source>
</evidence>
<evidence type="ECO:0000313" key="6">
    <source>
        <dbReference type="Proteomes" id="UP000231279"/>
    </source>
</evidence>
<keyword evidence="3" id="KW-0812">Transmembrane</keyword>
<feature type="region of interest" description="Disordered" evidence="2">
    <location>
        <begin position="1"/>
        <end position="35"/>
    </location>
</feature>
<reference evidence="6" key="1">
    <citation type="journal article" date="2018" name="Gigascience">
        <title>Genome assembly of the Pink Ipe (Handroanthus impetiginosus, Bignoniaceae), a highly valued, ecologically keystone Neotropical timber forest tree.</title>
        <authorList>
            <person name="Silva-Junior O.B."/>
            <person name="Grattapaglia D."/>
            <person name="Novaes E."/>
            <person name="Collevatti R.G."/>
        </authorList>
    </citation>
    <scope>NUCLEOTIDE SEQUENCE [LARGE SCALE GENOMIC DNA]</scope>
    <source>
        <strain evidence="6">cv. UFG-1</strain>
    </source>
</reference>
<comment type="caution">
    <text evidence="5">The sequence shown here is derived from an EMBL/GenBank/DDBJ whole genome shotgun (WGS) entry which is preliminary data.</text>
</comment>
<dbReference type="Pfam" id="PF12796">
    <property type="entry name" value="Ank_2"/>
    <property type="match status" value="1"/>
</dbReference>
<protein>
    <recommendedName>
        <fullName evidence="4">PGG domain-containing protein</fullName>
    </recommendedName>
</protein>
<feature type="transmembrane region" description="Helical" evidence="3">
    <location>
        <begin position="604"/>
        <end position="629"/>
    </location>
</feature>
<dbReference type="SUPFAM" id="SSF48403">
    <property type="entry name" value="Ankyrin repeat"/>
    <property type="match status" value="1"/>
</dbReference>
<dbReference type="PROSITE" id="PS50088">
    <property type="entry name" value="ANK_REPEAT"/>
    <property type="match status" value="1"/>
</dbReference>
<dbReference type="InterPro" id="IPR036770">
    <property type="entry name" value="Ankyrin_rpt-contain_sf"/>
</dbReference>
<feature type="domain" description="PGG" evidence="4">
    <location>
        <begin position="484"/>
        <end position="597"/>
    </location>
</feature>